<feature type="compositionally biased region" description="Basic and acidic residues" evidence="1">
    <location>
        <begin position="14"/>
        <end position="23"/>
    </location>
</feature>
<feature type="region of interest" description="Disordered" evidence="1">
    <location>
        <begin position="1"/>
        <end position="49"/>
    </location>
</feature>
<evidence type="ECO:0000313" key="3">
    <source>
        <dbReference type="Proteomes" id="UP000199495"/>
    </source>
</evidence>
<gene>
    <name evidence="2" type="ORF">SAMN04487974_1108</name>
</gene>
<sequence>MRAAPRLKTARTTGIEHRKDVDRQQPFGTENRIFARNTNGSFPESGNYR</sequence>
<evidence type="ECO:0000313" key="2">
    <source>
        <dbReference type="EMBL" id="SDG85383.1"/>
    </source>
</evidence>
<dbReference type="Proteomes" id="UP000199495">
    <property type="component" value="Unassembled WGS sequence"/>
</dbReference>
<name>A0A1G7XMV7_9HYPH</name>
<organism evidence="2 3">
    <name type="scientific">Pelagibacterium luteolum</name>
    <dbReference type="NCBI Taxonomy" id="440168"/>
    <lineage>
        <taxon>Bacteria</taxon>
        <taxon>Pseudomonadati</taxon>
        <taxon>Pseudomonadota</taxon>
        <taxon>Alphaproteobacteria</taxon>
        <taxon>Hyphomicrobiales</taxon>
        <taxon>Devosiaceae</taxon>
        <taxon>Pelagibacterium</taxon>
    </lineage>
</organism>
<proteinExistence type="predicted"/>
<dbReference type="AlphaFoldDB" id="A0A1G7XMV7"/>
<keyword evidence="3" id="KW-1185">Reference proteome</keyword>
<protein>
    <submittedName>
        <fullName evidence="2">Uncharacterized protein</fullName>
    </submittedName>
</protein>
<evidence type="ECO:0000256" key="1">
    <source>
        <dbReference type="SAM" id="MobiDB-lite"/>
    </source>
</evidence>
<dbReference type="STRING" id="440168.SAMN04487974_1108"/>
<reference evidence="2 3" key="1">
    <citation type="submission" date="2016-10" db="EMBL/GenBank/DDBJ databases">
        <authorList>
            <person name="de Groot N.N."/>
        </authorList>
    </citation>
    <scope>NUCLEOTIDE SEQUENCE [LARGE SCALE GENOMIC DNA]</scope>
    <source>
        <strain evidence="2 3">CGMCC 1.10267</strain>
    </source>
</reference>
<dbReference type="EMBL" id="FNCS01000010">
    <property type="protein sequence ID" value="SDG85383.1"/>
    <property type="molecule type" value="Genomic_DNA"/>
</dbReference>
<feature type="compositionally biased region" description="Polar residues" evidence="1">
    <location>
        <begin position="36"/>
        <end position="49"/>
    </location>
</feature>
<accession>A0A1G7XMV7</accession>